<keyword evidence="3 6" id="KW-0479">Metal-binding</keyword>
<dbReference type="EMBL" id="JBOK01000032">
    <property type="protein sequence ID" value="EXU78610.1"/>
    <property type="molecule type" value="Genomic_DNA"/>
</dbReference>
<reference evidence="9 10" key="1">
    <citation type="submission" date="2014-01" db="EMBL/GenBank/DDBJ databases">
        <title>Interspecies Systems Biology Uncovers Metabolites Affecting C. elegans Gene Expression and Life History Traits.</title>
        <authorList>
            <person name="Watson E."/>
            <person name="Macneil L.T."/>
            <person name="Ritter A.D."/>
            <person name="Yilmaz L.S."/>
            <person name="Rosebrock A.P."/>
            <person name="Caudy A.A."/>
            <person name="Walhout A.J."/>
        </authorList>
    </citation>
    <scope>NUCLEOTIDE SEQUENCE [LARGE SCALE GENOMIC DNA]</scope>
    <source>
        <strain evidence="9 10">DA1877</strain>
    </source>
</reference>
<dbReference type="InterPro" id="IPR010980">
    <property type="entry name" value="Cyt_c/b562"/>
</dbReference>
<feature type="binding site" description="axial binding residue" evidence="6">
    <location>
        <position position="147"/>
    </location>
    <ligand>
        <name>heme c</name>
        <dbReference type="ChEBI" id="CHEBI:61717"/>
    </ligand>
    <ligandPart>
        <name>Fe</name>
        <dbReference type="ChEBI" id="CHEBI:18248"/>
    </ligandPart>
</feature>
<dbReference type="InterPro" id="IPR002321">
    <property type="entry name" value="Cyt_c_II"/>
</dbReference>
<dbReference type="InterPro" id="IPR015984">
    <property type="entry name" value="Cyt_c_prime_subgr"/>
</dbReference>
<evidence type="ECO:0000256" key="3">
    <source>
        <dbReference type="ARBA" id="ARBA00022723"/>
    </source>
</evidence>
<dbReference type="GO" id="GO:0020037">
    <property type="term" value="F:heme binding"/>
    <property type="evidence" value="ECO:0007669"/>
    <property type="project" value="InterPro"/>
</dbReference>
<dbReference type="RefSeq" id="WP_043387301.1">
    <property type="nucleotide sequence ID" value="NZ_JBOK01000032.1"/>
</dbReference>
<dbReference type="PIRSF" id="PIRSF000027">
    <property type="entry name" value="Cytc_c_prime"/>
    <property type="match status" value="1"/>
</dbReference>
<accession>A0A014NXK4</accession>
<feature type="chain" id="PRO_5001474561" evidence="8">
    <location>
        <begin position="25"/>
        <end position="153"/>
    </location>
</feature>
<dbReference type="GO" id="GO:0042597">
    <property type="term" value="C:periplasmic space"/>
    <property type="evidence" value="ECO:0007669"/>
    <property type="project" value="InterPro"/>
</dbReference>
<feature type="binding site" description="covalent" evidence="7">
    <location>
        <position position="143"/>
    </location>
    <ligand>
        <name>heme c</name>
        <dbReference type="ChEBI" id="CHEBI:61717"/>
    </ligand>
</feature>
<evidence type="ECO:0000256" key="7">
    <source>
        <dbReference type="PIRSR" id="PIRSR000027-2"/>
    </source>
</evidence>
<dbReference type="STRING" id="225991.MA05_00765"/>
<dbReference type="InterPro" id="IPR012127">
    <property type="entry name" value="Cyt_c_prime"/>
</dbReference>
<feature type="signal peptide" evidence="8">
    <location>
        <begin position="1"/>
        <end position="24"/>
    </location>
</feature>
<dbReference type="PRINTS" id="PR00608">
    <property type="entry name" value="CYTCHROMECII"/>
</dbReference>
<dbReference type="PATRIC" id="fig|1457173.3.peg.3525"/>
<dbReference type="Proteomes" id="UP000020766">
    <property type="component" value="Unassembled WGS sequence"/>
</dbReference>
<evidence type="ECO:0000256" key="2">
    <source>
        <dbReference type="ARBA" id="ARBA00022617"/>
    </source>
</evidence>
<name>A0A014NXK4_9BURK</name>
<evidence type="ECO:0000256" key="5">
    <source>
        <dbReference type="ARBA" id="ARBA00023004"/>
    </source>
</evidence>
<keyword evidence="2 7" id="KW-0349">Heme</keyword>
<gene>
    <name evidence="9" type="ORF">AX13_11870</name>
</gene>
<keyword evidence="8" id="KW-0732">Signal</keyword>
<dbReference type="GO" id="GO:0022900">
    <property type="term" value="P:electron transport chain"/>
    <property type="evidence" value="ECO:0007669"/>
    <property type="project" value="InterPro"/>
</dbReference>
<organism evidence="9 10">
    <name type="scientific">Comamonas aquatica DA1877</name>
    <dbReference type="NCBI Taxonomy" id="1457173"/>
    <lineage>
        <taxon>Bacteria</taxon>
        <taxon>Pseudomonadati</taxon>
        <taxon>Pseudomonadota</taxon>
        <taxon>Betaproteobacteria</taxon>
        <taxon>Burkholderiales</taxon>
        <taxon>Comamonadaceae</taxon>
        <taxon>Comamonas</taxon>
    </lineage>
</organism>
<dbReference type="PROSITE" id="PS51009">
    <property type="entry name" value="CYTCII"/>
    <property type="match status" value="1"/>
</dbReference>
<evidence type="ECO:0000256" key="1">
    <source>
        <dbReference type="ARBA" id="ARBA00022448"/>
    </source>
</evidence>
<evidence type="ECO:0000313" key="10">
    <source>
        <dbReference type="Proteomes" id="UP000020766"/>
    </source>
</evidence>
<dbReference type="GO" id="GO:0005506">
    <property type="term" value="F:iron ion binding"/>
    <property type="evidence" value="ECO:0007669"/>
    <property type="project" value="InterPro"/>
</dbReference>
<dbReference type="AlphaFoldDB" id="A0A014NXK4"/>
<keyword evidence="10" id="KW-1185">Reference proteome</keyword>
<keyword evidence="5 6" id="KW-0408">Iron</keyword>
<feature type="binding site" description="covalent" evidence="7">
    <location>
        <position position="146"/>
    </location>
    <ligand>
        <name>heme c</name>
        <dbReference type="ChEBI" id="CHEBI:61717"/>
    </ligand>
</feature>
<comment type="caution">
    <text evidence="9">The sequence shown here is derived from an EMBL/GenBank/DDBJ whole genome shotgun (WGS) entry which is preliminary data.</text>
</comment>
<protein>
    <submittedName>
        <fullName evidence="9">Cytochrome C</fullName>
    </submittedName>
</protein>
<comment type="PTM">
    <text evidence="7">Binds 1 heme group per subunit.</text>
</comment>
<dbReference type="Pfam" id="PF01322">
    <property type="entry name" value="Cytochrom_C_2"/>
    <property type="match status" value="1"/>
</dbReference>
<keyword evidence="4" id="KW-0249">Electron transport</keyword>
<evidence type="ECO:0000313" key="9">
    <source>
        <dbReference type="EMBL" id="EXU78610.1"/>
    </source>
</evidence>
<evidence type="ECO:0000256" key="6">
    <source>
        <dbReference type="PIRSR" id="PIRSR000027-1"/>
    </source>
</evidence>
<evidence type="ECO:0000256" key="4">
    <source>
        <dbReference type="ARBA" id="ARBA00022982"/>
    </source>
</evidence>
<dbReference type="Gene3D" id="1.20.120.10">
    <property type="entry name" value="Cytochrome c/b562"/>
    <property type="match status" value="1"/>
</dbReference>
<proteinExistence type="predicted"/>
<dbReference type="GO" id="GO:0009055">
    <property type="term" value="F:electron transfer activity"/>
    <property type="evidence" value="ECO:0007669"/>
    <property type="project" value="InterPro"/>
</dbReference>
<keyword evidence="1" id="KW-0813">Transport</keyword>
<dbReference type="SUPFAM" id="SSF47175">
    <property type="entry name" value="Cytochromes"/>
    <property type="match status" value="1"/>
</dbReference>
<sequence length="153" mass="15994">MKFKTLSVAALALSAALAGATASADTLKFGKTEDAVKYRQNALFVMSQHFGSLGAMANGRAEFNADLAKQNGAVLETLATLPWQAFGAGTEGGKTKPEVWKEKAKFDGHAKDFVTEAGKLAAAAKTGDLAQLKAAFGPAAQTCKACHDAFRNR</sequence>
<evidence type="ECO:0000256" key="8">
    <source>
        <dbReference type="SAM" id="SignalP"/>
    </source>
</evidence>